<reference evidence="3" key="1">
    <citation type="journal article" date="2019" name="Int. J. Syst. Evol. Microbiol.">
        <title>The Global Catalogue of Microorganisms (GCM) 10K type strain sequencing project: providing services to taxonomists for standard genome sequencing and annotation.</title>
        <authorList>
            <consortium name="The Broad Institute Genomics Platform"/>
            <consortium name="The Broad Institute Genome Sequencing Center for Infectious Disease"/>
            <person name="Wu L."/>
            <person name="Ma J."/>
        </authorList>
    </citation>
    <scope>NUCLEOTIDE SEQUENCE [LARGE SCALE GENOMIC DNA]</scope>
    <source>
        <strain evidence="3">CGMCC 1.16305</strain>
    </source>
</reference>
<dbReference type="NCBIfam" id="TIGR01895">
    <property type="entry name" value="cas_Cas5t"/>
    <property type="match status" value="1"/>
</dbReference>
<name>A0ABW2PXD1_9BACL</name>
<accession>A0ABW2PXD1</accession>
<keyword evidence="1" id="KW-0051">Antiviral defense</keyword>
<dbReference type="RefSeq" id="WP_380966934.1">
    <property type="nucleotide sequence ID" value="NZ_JBHTCO010000017.1"/>
</dbReference>
<dbReference type="Proteomes" id="UP001596505">
    <property type="component" value="Unassembled WGS sequence"/>
</dbReference>
<protein>
    <submittedName>
        <fullName evidence="2">Type I-B CRISPR-associated protein Cas5b</fullName>
    </submittedName>
</protein>
<evidence type="ECO:0000256" key="1">
    <source>
        <dbReference type="ARBA" id="ARBA00023118"/>
    </source>
</evidence>
<evidence type="ECO:0000313" key="3">
    <source>
        <dbReference type="Proteomes" id="UP001596505"/>
    </source>
</evidence>
<comment type="caution">
    <text evidence="2">The sequence shown here is derived from an EMBL/GenBank/DDBJ whole genome shotgun (WGS) entry which is preliminary data.</text>
</comment>
<dbReference type="EMBL" id="JBHTCO010000017">
    <property type="protein sequence ID" value="MFC7394018.1"/>
    <property type="molecule type" value="Genomic_DNA"/>
</dbReference>
<organism evidence="2 3">
    <name type="scientific">Scopulibacillus cellulosilyticus</name>
    <dbReference type="NCBI Taxonomy" id="2665665"/>
    <lineage>
        <taxon>Bacteria</taxon>
        <taxon>Bacillati</taxon>
        <taxon>Bacillota</taxon>
        <taxon>Bacilli</taxon>
        <taxon>Bacillales</taxon>
        <taxon>Sporolactobacillaceae</taxon>
        <taxon>Scopulibacillus</taxon>
    </lineage>
</organism>
<dbReference type="InterPro" id="IPR021124">
    <property type="entry name" value="CRISPR-assoc_prot_Cas5"/>
</dbReference>
<dbReference type="InterPro" id="IPR013422">
    <property type="entry name" value="CRISPR-assoc_prot_Cas5_N"/>
</dbReference>
<evidence type="ECO:0000313" key="2">
    <source>
        <dbReference type="EMBL" id="MFC7394018.1"/>
    </source>
</evidence>
<dbReference type="Pfam" id="PF09704">
    <property type="entry name" value="Cas_Cas5d"/>
    <property type="match status" value="1"/>
</dbReference>
<proteinExistence type="predicted"/>
<sequence>MKALRLKCFQETACYTKPFASKVAETYPLPPYSTVKGMIHAVMNATELIPFSLSVQGDFETRIVDYRKTYMVKKKGFAMPIIMDGLSSDVPVYDNKTMTSMPLYTHMLYNVNLIIHVRAEEDLLEKMLVAFQNNDQHLSLGRYEDLLRLDDVEIVELEECEGAELTNNIYIPVYYLNENISGIPYQLNWIYNIKDGLREWEKIKVKYVPKATDIYDDAMTQTLYIDQEENLVFWNV</sequence>
<dbReference type="NCBIfam" id="TIGR02593">
    <property type="entry name" value="CRISPR_cas5"/>
    <property type="match status" value="1"/>
</dbReference>
<keyword evidence="3" id="KW-1185">Reference proteome</keyword>
<dbReference type="InterPro" id="IPR013337">
    <property type="entry name" value="CRISPR-assoc_prot_Cas5_Tneap"/>
</dbReference>
<gene>
    <name evidence="2" type="primary">cas5b</name>
    <name evidence="2" type="ORF">ACFQRG_13740</name>
</gene>